<evidence type="ECO:0000313" key="2">
    <source>
        <dbReference type="Proteomes" id="UP000033930"/>
    </source>
</evidence>
<dbReference type="PROSITE" id="PS51257">
    <property type="entry name" value="PROKAR_LIPOPROTEIN"/>
    <property type="match status" value="1"/>
</dbReference>
<name>A0A0G0XSQ2_9BACT</name>
<reference evidence="1 2" key="1">
    <citation type="journal article" date="2015" name="Nature">
        <title>rRNA introns, odd ribosomes, and small enigmatic genomes across a large radiation of phyla.</title>
        <authorList>
            <person name="Brown C.T."/>
            <person name="Hug L.A."/>
            <person name="Thomas B.C."/>
            <person name="Sharon I."/>
            <person name="Castelle C.J."/>
            <person name="Singh A."/>
            <person name="Wilkins M.J."/>
            <person name="Williams K.H."/>
            <person name="Banfield J.F."/>
        </authorList>
    </citation>
    <scope>NUCLEOTIDE SEQUENCE [LARGE SCALE GENOMIC DNA]</scope>
</reference>
<comment type="caution">
    <text evidence="1">The sequence shown here is derived from an EMBL/GenBank/DDBJ whole genome shotgun (WGS) entry which is preliminary data.</text>
</comment>
<dbReference type="AlphaFoldDB" id="A0A0G0XSQ2"/>
<accession>A0A0G0XSQ2</accession>
<proteinExistence type="predicted"/>
<evidence type="ECO:0000313" key="1">
    <source>
        <dbReference type="EMBL" id="KKR99990.1"/>
    </source>
</evidence>
<gene>
    <name evidence="1" type="ORF">UU50_C0001G0049</name>
</gene>
<dbReference type="Proteomes" id="UP000033930">
    <property type="component" value="Unassembled WGS sequence"/>
</dbReference>
<organism evidence="1 2">
    <name type="scientific">Candidatus Uhrbacteria bacterium GW2011_GWC1_41_20</name>
    <dbReference type="NCBI Taxonomy" id="1618983"/>
    <lineage>
        <taxon>Bacteria</taxon>
        <taxon>Candidatus Uhriibacteriota</taxon>
    </lineage>
</organism>
<sequence>MTKAKGHAHQPSGKSAFICGTTAALIAQGCAQDLRAPTDDELFNLREIAQDGRESLLPVIKDLAQAANPDLIYGYDGEGSYAEFSIAIDGSADRLDELIEGGQINVFNDPDYPAFAFFLDHDAGGDSFNKRDFIAYNLAHLNIVSPYENYQSSAGFGRVYYGISLHEASHEVTKHSDTVNEYETYMIEERPDLEEQADALVAQEKDFAFLLSLMAEPLETFRETFYISDMEIEYAQQWLNGAKQTLALYENGNYSQRDIDEFRRQCAEHLEEYSSSEGFARRVIGSHSISFVGDYWDIPLERQVRIISNSNWYDKFVGEEMQEIVSEARWELGLEFIEAEPREIDRGSMWELHKQHQQEMDGYEHEKHEKINLKG</sequence>
<protein>
    <submittedName>
        <fullName evidence="1">Uncharacterized protein</fullName>
    </submittedName>
</protein>
<dbReference type="EMBL" id="LCAW01000001">
    <property type="protein sequence ID" value="KKR99990.1"/>
    <property type="molecule type" value="Genomic_DNA"/>
</dbReference>